<dbReference type="Proteomes" id="UP000248961">
    <property type="component" value="Unassembled WGS sequence"/>
</dbReference>
<protein>
    <submittedName>
        <fullName evidence="1">Uncharacterized protein</fullName>
    </submittedName>
</protein>
<dbReference type="AlphaFoldDB" id="A0A395HX87"/>
<organism evidence="1 2">
    <name type="scientific">Aspergillus homomorphus (strain CBS 101889)</name>
    <dbReference type="NCBI Taxonomy" id="1450537"/>
    <lineage>
        <taxon>Eukaryota</taxon>
        <taxon>Fungi</taxon>
        <taxon>Dikarya</taxon>
        <taxon>Ascomycota</taxon>
        <taxon>Pezizomycotina</taxon>
        <taxon>Eurotiomycetes</taxon>
        <taxon>Eurotiomycetidae</taxon>
        <taxon>Eurotiales</taxon>
        <taxon>Aspergillaceae</taxon>
        <taxon>Aspergillus</taxon>
        <taxon>Aspergillus subgen. Circumdati</taxon>
    </lineage>
</organism>
<dbReference type="GeneID" id="37201274"/>
<keyword evidence="2" id="KW-1185">Reference proteome</keyword>
<dbReference type="VEuPathDB" id="FungiDB:BO97DRAFT_424488"/>
<sequence length="114" mass="12065">MMFDGVLSWFRASDAEVVQETSWDPVTLTMIQPRSPVAPTTDEIITDQPILGEGMDLRLRGGDSNAVSAVAAAAVSIRAAPLTTVPANDCSDFDLSIPSLSATASDAYRLPTHT</sequence>
<evidence type="ECO:0000313" key="1">
    <source>
        <dbReference type="EMBL" id="RAL12400.1"/>
    </source>
</evidence>
<dbReference type="OrthoDB" id="4153865at2759"/>
<proteinExistence type="predicted"/>
<dbReference type="EMBL" id="KZ824283">
    <property type="protein sequence ID" value="RAL12400.1"/>
    <property type="molecule type" value="Genomic_DNA"/>
</dbReference>
<dbReference type="RefSeq" id="XP_025551554.1">
    <property type="nucleotide sequence ID" value="XM_025696985.1"/>
</dbReference>
<evidence type="ECO:0000313" key="2">
    <source>
        <dbReference type="Proteomes" id="UP000248961"/>
    </source>
</evidence>
<gene>
    <name evidence="1" type="ORF">BO97DRAFT_424488</name>
</gene>
<accession>A0A395HX87</accession>
<reference evidence="1 2" key="1">
    <citation type="submission" date="2018-02" db="EMBL/GenBank/DDBJ databases">
        <title>The genomes of Aspergillus section Nigri reveals drivers in fungal speciation.</title>
        <authorList>
            <consortium name="DOE Joint Genome Institute"/>
            <person name="Vesth T.C."/>
            <person name="Nybo J."/>
            <person name="Theobald S."/>
            <person name="Brandl J."/>
            <person name="Frisvad J.C."/>
            <person name="Nielsen K.F."/>
            <person name="Lyhne E.K."/>
            <person name="Kogle M.E."/>
            <person name="Kuo A."/>
            <person name="Riley R."/>
            <person name="Clum A."/>
            <person name="Nolan M."/>
            <person name="Lipzen A."/>
            <person name="Salamov A."/>
            <person name="Henrissat B."/>
            <person name="Wiebenga A."/>
            <person name="De vries R.P."/>
            <person name="Grigoriev I.V."/>
            <person name="Mortensen U.H."/>
            <person name="Andersen M.R."/>
            <person name="Baker S.E."/>
        </authorList>
    </citation>
    <scope>NUCLEOTIDE SEQUENCE [LARGE SCALE GENOMIC DNA]</scope>
    <source>
        <strain evidence="1 2">CBS 101889</strain>
    </source>
</reference>
<name>A0A395HX87_ASPHC</name>